<dbReference type="GO" id="GO:0032259">
    <property type="term" value="P:methylation"/>
    <property type="evidence" value="ECO:0007669"/>
    <property type="project" value="UniProtKB-KW"/>
</dbReference>
<keyword evidence="2" id="KW-0808">Transferase</keyword>
<dbReference type="Proteomes" id="UP000182409">
    <property type="component" value="Unassembled WGS sequence"/>
</dbReference>
<dbReference type="OrthoDB" id="9806473at2"/>
<dbReference type="InterPro" id="IPR029068">
    <property type="entry name" value="Glyas_Bleomycin-R_OHBP_Dase"/>
</dbReference>
<organism evidence="2 3">
    <name type="scientific">Terriglobus roseus</name>
    <dbReference type="NCBI Taxonomy" id="392734"/>
    <lineage>
        <taxon>Bacteria</taxon>
        <taxon>Pseudomonadati</taxon>
        <taxon>Acidobacteriota</taxon>
        <taxon>Terriglobia</taxon>
        <taxon>Terriglobales</taxon>
        <taxon>Acidobacteriaceae</taxon>
        <taxon>Terriglobus</taxon>
    </lineage>
</organism>
<dbReference type="Gene3D" id="3.10.180.10">
    <property type="entry name" value="2,3-Dihydroxybiphenyl 1,2-Dioxygenase, domain 1"/>
    <property type="match status" value="1"/>
</dbReference>
<evidence type="ECO:0000313" key="2">
    <source>
        <dbReference type="EMBL" id="SEC57739.1"/>
    </source>
</evidence>
<dbReference type="SUPFAM" id="SSF54593">
    <property type="entry name" value="Glyoxalase/Bleomycin resistance protein/Dihydroxybiphenyl dioxygenase"/>
    <property type="match status" value="1"/>
</dbReference>
<feature type="domain" description="PhnB-like" evidence="1">
    <location>
        <begin position="7"/>
        <end position="115"/>
    </location>
</feature>
<reference evidence="2 3" key="1">
    <citation type="submission" date="2016-10" db="EMBL/GenBank/DDBJ databases">
        <authorList>
            <person name="de Groot N.N."/>
        </authorList>
    </citation>
    <scope>NUCLEOTIDE SEQUENCE [LARGE SCALE GENOMIC DNA]</scope>
    <source>
        <strain evidence="2 3">AB35.6</strain>
    </source>
</reference>
<dbReference type="InterPro" id="IPR009725">
    <property type="entry name" value="3_dmu_93_MTrfase"/>
</dbReference>
<dbReference type="PANTHER" id="PTHR33990:SF2">
    <property type="entry name" value="PHNB-LIKE DOMAIN-CONTAINING PROTEIN"/>
    <property type="match status" value="1"/>
</dbReference>
<name>A0A1H4TMW5_9BACT</name>
<keyword evidence="2" id="KW-0489">Methyltransferase</keyword>
<protein>
    <submittedName>
        <fullName evidence="2">Glyoxalase superfamily enzyme, possibly 3-demethylubiquinone-9 3-methyltransferase</fullName>
    </submittedName>
</protein>
<dbReference type="AlphaFoldDB" id="A0A1H4TMW5"/>
<dbReference type="PIRSF" id="PIRSF021700">
    <property type="entry name" value="3_dmu_93_MTrfase"/>
    <property type="match status" value="1"/>
</dbReference>
<dbReference type="Pfam" id="PF06983">
    <property type="entry name" value="3-dmu-9_3-mt"/>
    <property type="match status" value="1"/>
</dbReference>
<gene>
    <name evidence="2" type="ORF">SAMN05443244_3804</name>
</gene>
<evidence type="ECO:0000313" key="3">
    <source>
        <dbReference type="Proteomes" id="UP000182409"/>
    </source>
</evidence>
<sequence length="149" mass="16607">MAVSASKITPFLWFDGNAEEAVDYYLSVFPNAKKTGGLTAPDGKAITVSFDLEGLTFTALNGGPHHKFNKAVSFVVHCEDQEEIDYYWDKLTADGGCEVQCGWLDDKFGLSWQIVPDNIFHLLKHPKAMQAMMQMKKFIIADLEAAARE</sequence>
<dbReference type="RefSeq" id="WP_074656155.1">
    <property type="nucleotide sequence ID" value="NZ_FNSD01000001.1"/>
</dbReference>
<dbReference type="GO" id="GO:0008168">
    <property type="term" value="F:methyltransferase activity"/>
    <property type="evidence" value="ECO:0007669"/>
    <property type="project" value="UniProtKB-KW"/>
</dbReference>
<dbReference type="PANTHER" id="PTHR33990">
    <property type="entry name" value="PROTEIN YJDN-RELATED"/>
    <property type="match status" value="1"/>
</dbReference>
<accession>A0A1H4TMW5</accession>
<keyword evidence="2" id="KW-0830">Ubiquinone</keyword>
<evidence type="ECO:0000259" key="1">
    <source>
        <dbReference type="Pfam" id="PF06983"/>
    </source>
</evidence>
<dbReference type="EMBL" id="FNSD01000001">
    <property type="protein sequence ID" value="SEC57739.1"/>
    <property type="molecule type" value="Genomic_DNA"/>
</dbReference>
<dbReference type="CDD" id="cd06588">
    <property type="entry name" value="PhnB_like"/>
    <property type="match status" value="1"/>
</dbReference>
<proteinExistence type="predicted"/>
<dbReference type="InterPro" id="IPR028973">
    <property type="entry name" value="PhnB-like"/>
</dbReference>